<comment type="similarity">
    <text evidence="3">Belongs to the acetyltransferase family. RimJ subfamily.</text>
</comment>
<dbReference type="PATRIC" id="fig|2041.4.peg.2579"/>
<evidence type="ECO:0000256" key="3">
    <source>
        <dbReference type="ARBA" id="ARBA00038502"/>
    </source>
</evidence>
<evidence type="ECO:0000256" key="2">
    <source>
        <dbReference type="ARBA" id="ARBA00023315"/>
    </source>
</evidence>
<feature type="domain" description="N-acetyltransferase" evidence="4">
    <location>
        <begin position="13"/>
        <end position="178"/>
    </location>
</feature>
<dbReference type="RefSeq" id="WP_067859159.1">
    <property type="nucleotide sequence ID" value="NZ_CP011502.1"/>
</dbReference>
<dbReference type="PROSITE" id="PS51186">
    <property type="entry name" value="GNAT"/>
    <property type="match status" value="1"/>
</dbReference>
<keyword evidence="1 5" id="KW-0808">Transferase</keyword>
<name>A0A0U4AYP7_9ACTN</name>
<evidence type="ECO:0000313" key="5">
    <source>
        <dbReference type="EMBL" id="ALX05440.1"/>
    </source>
</evidence>
<gene>
    <name evidence="5" type="ORF">AERYTH_12405</name>
</gene>
<sequence>MKGWPVELTHGDVGVRPLRRSDARAWARLRRADVAWLSPWEATLPPGGGAAPLSYRAMIVTQRRRARQGRAMPFVVTWRGEMVGQVTVNGISWGSARWASIGYWIARRHAGRGITPVAVALVVDHLLDTVGLHRVEISIRPENEASLRVVQKLGLDEVGLARGYLHIDGAWRDHRVFQVLADDRPGRLLERVTRDDEARRRSPS</sequence>
<dbReference type="InterPro" id="IPR051531">
    <property type="entry name" value="N-acetyltransferase"/>
</dbReference>
<dbReference type="GO" id="GO:0008999">
    <property type="term" value="F:protein-N-terminal-alanine acetyltransferase activity"/>
    <property type="evidence" value="ECO:0007669"/>
    <property type="project" value="TreeGrafter"/>
</dbReference>
<evidence type="ECO:0000256" key="1">
    <source>
        <dbReference type="ARBA" id="ARBA00022679"/>
    </source>
</evidence>
<keyword evidence="2" id="KW-0012">Acyltransferase</keyword>
<protein>
    <submittedName>
        <fullName evidence="5">GNAT family acetyltransferase</fullName>
    </submittedName>
</protein>
<dbReference type="GO" id="GO:0005737">
    <property type="term" value="C:cytoplasm"/>
    <property type="evidence" value="ECO:0007669"/>
    <property type="project" value="TreeGrafter"/>
</dbReference>
<dbReference type="STRING" id="2041.AERYTH_12405"/>
<dbReference type="InterPro" id="IPR000182">
    <property type="entry name" value="GNAT_dom"/>
</dbReference>
<dbReference type="InterPro" id="IPR016181">
    <property type="entry name" value="Acyl_CoA_acyltransferase"/>
</dbReference>
<organism evidence="5 6">
    <name type="scientific">Aeromicrobium erythreum</name>
    <dbReference type="NCBI Taxonomy" id="2041"/>
    <lineage>
        <taxon>Bacteria</taxon>
        <taxon>Bacillati</taxon>
        <taxon>Actinomycetota</taxon>
        <taxon>Actinomycetes</taxon>
        <taxon>Propionibacteriales</taxon>
        <taxon>Nocardioidaceae</taxon>
        <taxon>Aeromicrobium</taxon>
    </lineage>
</organism>
<dbReference type="AlphaFoldDB" id="A0A0U4AYP7"/>
<dbReference type="Gene3D" id="3.40.630.30">
    <property type="match status" value="1"/>
</dbReference>
<dbReference type="Pfam" id="PF13302">
    <property type="entry name" value="Acetyltransf_3"/>
    <property type="match status" value="1"/>
</dbReference>
<dbReference type="Proteomes" id="UP000067689">
    <property type="component" value="Chromosome"/>
</dbReference>
<reference evidence="5 6" key="1">
    <citation type="journal article" date="1991" name="Int. J. Syst. Bacteriol.">
        <title>Description of the erythromycin-producing bacterium Arthrobacter sp. strain NRRL B-3381 as Aeromicrobium erythreum gen. nov., sp. nov.</title>
        <authorList>
            <person name="Miller E.S."/>
            <person name="Woese C.R."/>
            <person name="Brenner S."/>
        </authorList>
    </citation>
    <scope>NUCLEOTIDE SEQUENCE [LARGE SCALE GENOMIC DNA]</scope>
    <source>
        <strain evidence="5 6">AR18</strain>
    </source>
</reference>
<evidence type="ECO:0000259" key="4">
    <source>
        <dbReference type="PROSITE" id="PS51186"/>
    </source>
</evidence>
<proteinExistence type="inferred from homology"/>
<evidence type="ECO:0000313" key="6">
    <source>
        <dbReference type="Proteomes" id="UP000067689"/>
    </source>
</evidence>
<dbReference type="SUPFAM" id="SSF55729">
    <property type="entry name" value="Acyl-CoA N-acyltransferases (Nat)"/>
    <property type="match status" value="1"/>
</dbReference>
<dbReference type="PANTHER" id="PTHR43792:SF8">
    <property type="entry name" value="[RIBOSOMAL PROTEIN US5]-ALANINE N-ACETYLTRANSFERASE"/>
    <property type="match status" value="1"/>
</dbReference>
<dbReference type="OrthoDB" id="5242221at2"/>
<keyword evidence="6" id="KW-1185">Reference proteome</keyword>
<dbReference type="PANTHER" id="PTHR43792">
    <property type="entry name" value="GNAT FAMILY, PUTATIVE (AFU_ORTHOLOGUE AFUA_3G00765)-RELATED-RELATED"/>
    <property type="match status" value="1"/>
</dbReference>
<dbReference type="EMBL" id="CP011502">
    <property type="protein sequence ID" value="ALX05440.1"/>
    <property type="molecule type" value="Genomic_DNA"/>
</dbReference>
<dbReference type="KEGG" id="aer:AERYTH_12405"/>
<accession>A0A0U4AYP7</accession>